<dbReference type="GO" id="GO:0005524">
    <property type="term" value="F:ATP binding"/>
    <property type="evidence" value="ECO:0007669"/>
    <property type="project" value="InterPro"/>
</dbReference>
<name>A0A166ER81_9AGAM</name>
<evidence type="ECO:0000313" key="3">
    <source>
        <dbReference type="Proteomes" id="UP000076532"/>
    </source>
</evidence>
<evidence type="ECO:0000313" key="2">
    <source>
        <dbReference type="EMBL" id="KZP16026.1"/>
    </source>
</evidence>
<dbReference type="Pfam" id="PF02786">
    <property type="entry name" value="CPSase_L_D2"/>
    <property type="match status" value="1"/>
</dbReference>
<feature type="domain" description="Carbamoyl phosphate synthase ATP-binding" evidence="1">
    <location>
        <begin position="60"/>
        <end position="140"/>
    </location>
</feature>
<proteinExistence type="predicted"/>
<protein>
    <recommendedName>
        <fullName evidence="1">Carbamoyl phosphate synthase ATP-binding domain-containing protein</fullName>
    </recommendedName>
</protein>
<sequence>MVDVAKTFTQATLRARLNTLLPTPGRPNDTSIGPAPETLRFAGDKILSYLRRIPMRLLSGIRYPATTKAVDGGGGRGMRVVSAQEGVEAFKQCMGETQSGQFSSEEHVEAQIAGDGMGGVTQVWDRACSVQRRFRKLVEVGVLVLSYGTLHRHPESSSTPTRLDDDGVEHGVAIAWRGVRVGTRLCHAGVRERSVGTYFGSLLAMILVRGRDLGEETQQAVRAPRETSVGNEEGGVKTNRAVLAGRGRVIRRRRSDRHLGLWERHSISSSPPGSKAAADTKKQIYQTLGPVDELYRLAQ</sequence>
<dbReference type="Gene3D" id="3.30.1490.20">
    <property type="entry name" value="ATP-grasp fold, A domain"/>
    <property type="match status" value="1"/>
</dbReference>
<dbReference type="PANTHER" id="PTHR45007:SF1">
    <property type="entry name" value="CARBOXYLASE, PUTATIVE (AFU_ORTHOLOGUE AFUA_5G07570)-RELATED"/>
    <property type="match status" value="1"/>
</dbReference>
<dbReference type="PANTHER" id="PTHR45007">
    <property type="entry name" value="CARBOXYLASE, PUTATIVE (AFU_ORTHOLOGUE AFUA_5G07570)-RELATED"/>
    <property type="match status" value="1"/>
</dbReference>
<dbReference type="Proteomes" id="UP000076532">
    <property type="component" value="Unassembled WGS sequence"/>
</dbReference>
<dbReference type="Gene3D" id="3.30.470.20">
    <property type="entry name" value="ATP-grasp fold, B domain"/>
    <property type="match status" value="1"/>
</dbReference>
<accession>A0A166ER81</accession>
<evidence type="ECO:0000259" key="1">
    <source>
        <dbReference type="Pfam" id="PF02786"/>
    </source>
</evidence>
<keyword evidence="3" id="KW-1185">Reference proteome</keyword>
<dbReference type="InterPro" id="IPR005479">
    <property type="entry name" value="CPAse_ATP-bd"/>
</dbReference>
<dbReference type="SUPFAM" id="SSF56059">
    <property type="entry name" value="Glutathione synthetase ATP-binding domain-like"/>
    <property type="match status" value="1"/>
</dbReference>
<gene>
    <name evidence="2" type="ORF">FIBSPDRAFT_895372</name>
</gene>
<organism evidence="2 3">
    <name type="scientific">Athelia psychrophila</name>
    <dbReference type="NCBI Taxonomy" id="1759441"/>
    <lineage>
        <taxon>Eukaryota</taxon>
        <taxon>Fungi</taxon>
        <taxon>Dikarya</taxon>
        <taxon>Basidiomycota</taxon>
        <taxon>Agaricomycotina</taxon>
        <taxon>Agaricomycetes</taxon>
        <taxon>Agaricomycetidae</taxon>
        <taxon>Atheliales</taxon>
        <taxon>Atheliaceae</taxon>
        <taxon>Athelia</taxon>
    </lineage>
</organism>
<dbReference type="AlphaFoldDB" id="A0A166ER81"/>
<dbReference type="InterPro" id="IPR013815">
    <property type="entry name" value="ATP_grasp_subdomain_1"/>
</dbReference>
<dbReference type="STRING" id="436010.A0A166ER81"/>
<dbReference type="EMBL" id="KV417598">
    <property type="protein sequence ID" value="KZP16026.1"/>
    <property type="molecule type" value="Genomic_DNA"/>
</dbReference>
<reference evidence="2 3" key="1">
    <citation type="journal article" date="2016" name="Mol. Biol. Evol.">
        <title>Comparative Genomics of Early-Diverging Mushroom-Forming Fungi Provides Insights into the Origins of Lignocellulose Decay Capabilities.</title>
        <authorList>
            <person name="Nagy L.G."/>
            <person name="Riley R."/>
            <person name="Tritt A."/>
            <person name="Adam C."/>
            <person name="Daum C."/>
            <person name="Floudas D."/>
            <person name="Sun H."/>
            <person name="Yadav J.S."/>
            <person name="Pangilinan J."/>
            <person name="Larsson K.H."/>
            <person name="Matsuura K."/>
            <person name="Barry K."/>
            <person name="Labutti K."/>
            <person name="Kuo R."/>
            <person name="Ohm R.A."/>
            <person name="Bhattacharya S.S."/>
            <person name="Shirouzu T."/>
            <person name="Yoshinaga Y."/>
            <person name="Martin F.M."/>
            <person name="Grigoriev I.V."/>
            <person name="Hibbett D.S."/>
        </authorList>
    </citation>
    <scope>NUCLEOTIDE SEQUENCE [LARGE SCALE GENOMIC DNA]</scope>
    <source>
        <strain evidence="2 3">CBS 109695</strain>
    </source>
</reference>
<dbReference type="OrthoDB" id="196847at2759"/>